<dbReference type="KEGG" id="cpra:CPter91_3777"/>
<keyword evidence="6" id="KW-1185">Reference proteome</keyword>
<protein>
    <submittedName>
        <fullName evidence="2">Uncharacterized protein</fullName>
    </submittedName>
</protein>
<dbReference type="EMBL" id="CP013236">
    <property type="protein sequence ID" value="AMP16030.1"/>
    <property type="molecule type" value="Genomic_DNA"/>
</dbReference>
<dbReference type="Proteomes" id="UP000074561">
    <property type="component" value="Chromosome"/>
</dbReference>
<dbReference type="Proteomes" id="UP000074914">
    <property type="component" value="Chromosome"/>
</dbReference>
<gene>
    <name evidence="3" type="ORF">CPter291_3795</name>
    <name evidence="4" type="ORF">CPter291_3796</name>
    <name evidence="1" type="ORF">CPter91_3776</name>
    <name evidence="2" type="ORF">CPter91_3777</name>
</gene>
<dbReference type="KEGG" id="cpra:CPter91_3776"/>
<sequence length="39" mass="4346">MQQAPACACWAGRRKAVLCETPSGLPWIKKNKMVDQSKN</sequence>
<accession>A0A127R152</accession>
<dbReference type="EMBL" id="CP013234">
    <property type="protein sequence ID" value="AMP06097.1"/>
    <property type="molecule type" value="Genomic_DNA"/>
</dbReference>
<evidence type="ECO:0000313" key="2">
    <source>
        <dbReference type="EMBL" id="AMP06098.1"/>
    </source>
</evidence>
<reference evidence="5 6" key="1">
    <citation type="submission" date="2015-11" db="EMBL/GenBank/DDBJ databases">
        <title>Exploring the genomic traits of fungus-feeding bacterial genus Collimonas.</title>
        <authorList>
            <person name="Song C."/>
            <person name="Schmidt R."/>
            <person name="de Jager V."/>
            <person name="Krzyzanowska D."/>
            <person name="Jongedijk E."/>
            <person name="Cankar K."/>
            <person name="Beekwilder J."/>
            <person name="van Veen A."/>
            <person name="de Boer W."/>
            <person name="van Veen J.A."/>
            <person name="Garbeva P."/>
        </authorList>
    </citation>
    <scope>NUCLEOTIDE SEQUENCE [LARGE SCALE GENOMIC DNA]</scope>
    <source>
        <strain evidence="3 6">Ter291</strain>
        <strain evidence="2 5">Ter91</strain>
    </source>
</reference>
<evidence type="ECO:0000313" key="5">
    <source>
        <dbReference type="Proteomes" id="UP000074561"/>
    </source>
</evidence>
<proteinExistence type="predicted"/>
<evidence type="ECO:0000313" key="1">
    <source>
        <dbReference type="EMBL" id="AMP06097.1"/>
    </source>
</evidence>
<organism evidence="2 5">
    <name type="scientific">Collimonas pratensis</name>
    <dbReference type="NCBI Taxonomy" id="279113"/>
    <lineage>
        <taxon>Bacteria</taxon>
        <taxon>Pseudomonadati</taxon>
        <taxon>Pseudomonadota</taxon>
        <taxon>Betaproteobacteria</taxon>
        <taxon>Burkholderiales</taxon>
        <taxon>Oxalobacteraceae</taxon>
        <taxon>Collimonas</taxon>
    </lineage>
</organism>
<dbReference type="STRING" id="279113.CPter91_3776"/>
<evidence type="ECO:0000313" key="4">
    <source>
        <dbReference type="EMBL" id="AMP16030.1"/>
    </source>
</evidence>
<dbReference type="EMBL" id="CP013236">
    <property type="protein sequence ID" value="AMP16029.1"/>
    <property type="molecule type" value="Genomic_DNA"/>
</dbReference>
<dbReference type="PATRIC" id="fig|279113.10.peg.3795"/>
<evidence type="ECO:0000313" key="3">
    <source>
        <dbReference type="EMBL" id="AMP16029.1"/>
    </source>
</evidence>
<dbReference type="AlphaFoldDB" id="A0A127R152"/>
<evidence type="ECO:0000313" key="6">
    <source>
        <dbReference type="Proteomes" id="UP000074914"/>
    </source>
</evidence>
<dbReference type="EMBL" id="CP013234">
    <property type="protein sequence ID" value="AMP06098.1"/>
    <property type="molecule type" value="Genomic_DNA"/>
</dbReference>
<name>A0A127R152_9BURK</name>